<dbReference type="SMART" id="SM00065">
    <property type="entry name" value="GAF"/>
    <property type="match status" value="2"/>
</dbReference>
<keyword evidence="4" id="KW-0808">Transferase</keyword>
<dbReference type="Pfam" id="PF02518">
    <property type="entry name" value="HATPase_c"/>
    <property type="match status" value="1"/>
</dbReference>
<dbReference type="PROSITE" id="PS50112">
    <property type="entry name" value="PAS"/>
    <property type="match status" value="1"/>
</dbReference>
<evidence type="ECO:0000259" key="7">
    <source>
        <dbReference type="PROSITE" id="PS50109"/>
    </source>
</evidence>
<dbReference type="InterPro" id="IPR003018">
    <property type="entry name" value="GAF"/>
</dbReference>
<dbReference type="InterPro" id="IPR011006">
    <property type="entry name" value="CheY-like_superfamily"/>
</dbReference>
<dbReference type="PRINTS" id="PR00344">
    <property type="entry name" value="BCTRLSENSOR"/>
</dbReference>
<protein>
    <recommendedName>
        <fullName evidence="2">histidine kinase</fullName>
        <ecNumber evidence="2">2.7.13.3</ecNumber>
    </recommendedName>
</protein>
<sequence>MTGLSADFLAGGGEMGARIRALDWTNQPLGPPEGWPAPLRAMTRLMLTTQHPTLVLWGPELHSLYNDALAQSLGPEKHPALLGAPAPQMLADSWRTIGQDVRAVLAGEGSVFREDQPVAVRRNGGMEEAHWTYSFSPIEDAGGIAGVLGLCTETTGRVQEHARRAAERDRQHRMFEQAPGFIMVTHGPEHLVEFVNDAHCTLFGSEDWVGRTLRRAFPGDDGQEFLEQIDLVYETGEAFAAEGAAVHYRRTEGGPEETRYLTFIFAPLHDGTGQVTGVFCEGFDVTEARQAERRHAVLAELGDRLRQLDDPEEIAFAAAETLAHALAVDRAGYGTIDTAAETITIARDWNAPGVRSLAGTLRLRDYGSYIEDLKAGRTVVVPDARLDPRTAATAASLEGISARAFVNMPITEQGGFVALLFLNHGDVRAWSPEELNLIGDVAERTRTAVERRRAEQALRRNEARLRFLDTLATAAAQARDADTVMAVTTRMLGEHLAISDCAYADMEPDENMFNIRGDWHAADVASIVGRYSLESFGSLAVANLHAGRPLIVNDNIAELGEDGAQAFLDIGIRATICMPFLKEGRLTALMAIHDSKPHRWSGEELGLLREVTARSWAHIERVRAEAALRESEARLRLAMEGARIGTWDWNLQTRQGTMSPRAAAMIGAEAGAVVTPELVFRLLHADDREWVIASYRHSIATAEEFSAEYRICRDDGSLCWLSARGVVQHEAGVPQRITGTVRDVTARRQAQESLHALNDTLEQQVAERTAERDRMWRLSGDLFLVIGLRWDVRAVNPALTPLLGYRPEEVLGDRFSRYFHPHDLRAVAAGIRAAARGPVRGVIGRVRAKDGSWRQFAWSAAPAGGEAYVIGRDVTEELEQRAELERAQEALRQSQKVESLGQLTGGVAHDFNNLLTPIIGGLDLLRRNKNSPREQRLIGGALESAERARTLVQRLLAFARRQPLQPGPVDLADLIVGLEALIASTCGPQIEVVLTIENELPAALADPNQLEMALLNLSVNSRDAMAEGGRLTLAARTAQIGHGHESGLAPGAYVSLSVTDTGSGMDAETMVRAIEPFFSTKGIGKGTGLGLSMVHGLALQLNGSMQLRSAPGAGTQVELLLPVAEGRPEARSEGVAEHTGDATGLVLLVDDEAGVRASTAALLGDLGYSVVEVESAHDALAFLQTTPADYVVTDHLMPGMTGSELAHAVRHLHPGTRVLIVSGYAELDGISPDLPRLAKPFRQDELAVSMAALH</sequence>
<keyword evidence="12" id="KW-1185">Reference proteome</keyword>
<gene>
    <name evidence="11" type="ORF">FHT02_002032</name>
</gene>
<evidence type="ECO:0000313" key="11">
    <source>
        <dbReference type="EMBL" id="MBB5710801.1"/>
    </source>
</evidence>
<dbReference type="InterPro" id="IPR004358">
    <property type="entry name" value="Sig_transdc_His_kin-like_C"/>
</dbReference>
<evidence type="ECO:0000313" key="12">
    <source>
        <dbReference type="Proteomes" id="UP000527143"/>
    </source>
</evidence>
<dbReference type="Pfam" id="PF00512">
    <property type="entry name" value="HisKA"/>
    <property type="match status" value="1"/>
</dbReference>
<keyword evidence="3 6" id="KW-0597">Phosphoprotein</keyword>
<dbReference type="Pfam" id="PF08448">
    <property type="entry name" value="PAS_4"/>
    <property type="match status" value="3"/>
</dbReference>
<evidence type="ECO:0000256" key="5">
    <source>
        <dbReference type="ARBA" id="ARBA00022777"/>
    </source>
</evidence>
<dbReference type="Gene3D" id="3.30.565.10">
    <property type="entry name" value="Histidine kinase-like ATPase, C-terminal domain"/>
    <property type="match status" value="1"/>
</dbReference>
<feature type="domain" description="PAS" evidence="9">
    <location>
        <begin position="795"/>
        <end position="838"/>
    </location>
</feature>
<dbReference type="PANTHER" id="PTHR43065:SF42">
    <property type="entry name" value="TWO-COMPONENT SENSOR PPRA"/>
    <property type="match status" value="1"/>
</dbReference>
<dbReference type="SMART" id="SM00091">
    <property type="entry name" value="PAS"/>
    <property type="match status" value="3"/>
</dbReference>
<name>A0A840YQ49_9SPHN</name>
<dbReference type="InterPro" id="IPR029016">
    <property type="entry name" value="GAF-like_dom_sf"/>
</dbReference>
<dbReference type="SUPFAM" id="SSF55785">
    <property type="entry name" value="PYP-like sensor domain (PAS domain)"/>
    <property type="match status" value="3"/>
</dbReference>
<feature type="domain" description="PAC" evidence="10">
    <location>
        <begin position="705"/>
        <end position="756"/>
    </location>
</feature>
<comment type="caution">
    <text evidence="11">The sequence shown here is derived from an EMBL/GenBank/DDBJ whole genome shotgun (WGS) entry which is preliminary data.</text>
</comment>
<feature type="domain" description="Histidine kinase" evidence="7">
    <location>
        <begin position="906"/>
        <end position="1125"/>
    </location>
</feature>
<dbReference type="SMART" id="SM00387">
    <property type="entry name" value="HATPase_c"/>
    <property type="match status" value="1"/>
</dbReference>
<dbReference type="InterPro" id="IPR013656">
    <property type="entry name" value="PAS_4"/>
</dbReference>
<dbReference type="InterPro" id="IPR036097">
    <property type="entry name" value="HisK_dim/P_sf"/>
</dbReference>
<dbReference type="SUPFAM" id="SSF55874">
    <property type="entry name" value="ATPase domain of HSP90 chaperone/DNA topoisomerase II/histidine kinase"/>
    <property type="match status" value="1"/>
</dbReference>
<dbReference type="InterPro" id="IPR003594">
    <property type="entry name" value="HATPase_dom"/>
</dbReference>
<accession>A0A840YQ49</accession>
<dbReference type="Gene3D" id="3.40.50.2300">
    <property type="match status" value="1"/>
</dbReference>
<dbReference type="NCBIfam" id="TIGR00229">
    <property type="entry name" value="sensory_box"/>
    <property type="match status" value="3"/>
</dbReference>
<dbReference type="EMBL" id="JACIJF010000004">
    <property type="protein sequence ID" value="MBB5710801.1"/>
    <property type="molecule type" value="Genomic_DNA"/>
</dbReference>
<dbReference type="InterPro" id="IPR000700">
    <property type="entry name" value="PAS-assoc_C"/>
</dbReference>
<dbReference type="PANTHER" id="PTHR43065">
    <property type="entry name" value="SENSOR HISTIDINE KINASE"/>
    <property type="match status" value="1"/>
</dbReference>
<dbReference type="SUPFAM" id="SSF52172">
    <property type="entry name" value="CheY-like"/>
    <property type="match status" value="1"/>
</dbReference>
<dbReference type="SUPFAM" id="SSF47384">
    <property type="entry name" value="Homodimeric domain of signal transducing histidine kinase"/>
    <property type="match status" value="1"/>
</dbReference>
<dbReference type="Pfam" id="PF01590">
    <property type="entry name" value="GAF"/>
    <property type="match status" value="2"/>
</dbReference>
<evidence type="ECO:0000259" key="10">
    <source>
        <dbReference type="PROSITE" id="PS50113"/>
    </source>
</evidence>
<reference evidence="11 12" key="1">
    <citation type="submission" date="2020-08" db="EMBL/GenBank/DDBJ databases">
        <title>Genomic Encyclopedia of Type Strains, Phase IV (KMG-IV): sequencing the most valuable type-strain genomes for metagenomic binning, comparative biology and taxonomic classification.</title>
        <authorList>
            <person name="Goeker M."/>
        </authorList>
    </citation>
    <scope>NUCLEOTIDE SEQUENCE [LARGE SCALE GENOMIC DNA]</scope>
    <source>
        <strain evidence="11 12">DSM 26736</strain>
    </source>
</reference>
<evidence type="ECO:0000256" key="2">
    <source>
        <dbReference type="ARBA" id="ARBA00012438"/>
    </source>
</evidence>
<dbReference type="InterPro" id="IPR035965">
    <property type="entry name" value="PAS-like_dom_sf"/>
</dbReference>
<keyword evidence="5" id="KW-0418">Kinase</keyword>
<evidence type="ECO:0000259" key="9">
    <source>
        <dbReference type="PROSITE" id="PS50112"/>
    </source>
</evidence>
<dbReference type="PROSITE" id="PS50109">
    <property type="entry name" value="HIS_KIN"/>
    <property type="match status" value="1"/>
</dbReference>
<dbReference type="InterPro" id="IPR013655">
    <property type="entry name" value="PAS_fold_3"/>
</dbReference>
<evidence type="ECO:0000256" key="6">
    <source>
        <dbReference type="PROSITE-ProRule" id="PRU00169"/>
    </source>
</evidence>
<dbReference type="Gene3D" id="2.10.70.100">
    <property type="match status" value="1"/>
</dbReference>
<dbReference type="RefSeq" id="WP_184086988.1">
    <property type="nucleotide sequence ID" value="NZ_JACIJF010000004.1"/>
</dbReference>
<dbReference type="InterPro" id="IPR003661">
    <property type="entry name" value="HisK_dim/P_dom"/>
</dbReference>
<dbReference type="PROSITE" id="PS50110">
    <property type="entry name" value="RESPONSE_REGULATORY"/>
    <property type="match status" value="1"/>
</dbReference>
<organism evidence="11 12">
    <name type="scientific">Sphingomonas xinjiangensis</name>
    <dbReference type="NCBI Taxonomy" id="643568"/>
    <lineage>
        <taxon>Bacteria</taxon>
        <taxon>Pseudomonadati</taxon>
        <taxon>Pseudomonadota</taxon>
        <taxon>Alphaproteobacteria</taxon>
        <taxon>Sphingomonadales</taxon>
        <taxon>Sphingomonadaceae</taxon>
        <taxon>Sphingomonas</taxon>
    </lineage>
</organism>
<dbReference type="InterPro" id="IPR000014">
    <property type="entry name" value="PAS"/>
</dbReference>
<dbReference type="SMART" id="SM00086">
    <property type="entry name" value="PAC"/>
    <property type="match status" value="3"/>
</dbReference>
<dbReference type="Pfam" id="PF08447">
    <property type="entry name" value="PAS_3"/>
    <property type="match status" value="1"/>
</dbReference>
<feature type="modified residue" description="4-aspartylphosphate" evidence="6">
    <location>
        <position position="1194"/>
    </location>
</feature>
<dbReference type="InterPro" id="IPR005467">
    <property type="entry name" value="His_kinase_dom"/>
</dbReference>
<dbReference type="Pfam" id="PF00072">
    <property type="entry name" value="Response_reg"/>
    <property type="match status" value="1"/>
</dbReference>
<dbReference type="InterPro" id="IPR036890">
    <property type="entry name" value="HATPase_C_sf"/>
</dbReference>
<evidence type="ECO:0000259" key="8">
    <source>
        <dbReference type="PROSITE" id="PS50110"/>
    </source>
</evidence>
<dbReference type="SMART" id="SM00388">
    <property type="entry name" value="HisKA"/>
    <property type="match status" value="1"/>
</dbReference>
<evidence type="ECO:0000256" key="4">
    <source>
        <dbReference type="ARBA" id="ARBA00022679"/>
    </source>
</evidence>
<dbReference type="EC" id="2.7.13.3" evidence="2"/>
<proteinExistence type="predicted"/>
<dbReference type="AlphaFoldDB" id="A0A840YQ49"/>
<evidence type="ECO:0000256" key="1">
    <source>
        <dbReference type="ARBA" id="ARBA00000085"/>
    </source>
</evidence>
<dbReference type="Gene3D" id="3.30.450.20">
    <property type="entry name" value="PAS domain"/>
    <property type="match status" value="4"/>
</dbReference>
<comment type="catalytic activity">
    <reaction evidence="1">
        <text>ATP + protein L-histidine = ADP + protein N-phospho-L-histidine.</text>
        <dbReference type="EC" id="2.7.13.3"/>
    </reaction>
</comment>
<dbReference type="CDD" id="cd00130">
    <property type="entry name" value="PAS"/>
    <property type="match status" value="2"/>
</dbReference>
<dbReference type="GO" id="GO:0000155">
    <property type="term" value="F:phosphorelay sensor kinase activity"/>
    <property type="evidence" value="ECO:0007669"/>
    <property type="project" value="InterPro"/>
</dbReference>
<dbReference type="Proteomes" id="UP000527143">
    <property type="component" value="Unassembled WGS sequence"/>
</dbReference>
<dbReference type="InterPro" id="IPR001789">
    <property type="entry name" value="Sig_transdc_resp-reg_receiver"/>
</dbReference>
<dbReference type="SUPFAM" id="SSF55781">
    <property type="entry name" value="GAF domain-like"/>
    <property type="match status" value="2"/>
</dbReference>
<dbReference type="PROSITE" id="PS50113">
    <property type="entry name" value="PAC"/>
    <property type="match status" value="1"/>
</dbReference>
<dbReference type="Gene3D" id="1.10.287.130">
    <property type="match status" value="1"/>
</dbReference>
<feature type="domain" description="Response regulatory" evidence="8">
    <location>
        <begin position="1145"/>
        <end position="1254"/>
    </location>
</feature>
<dbReference type="InterPro" id="IPR001610">
    <property type="entry name" value="PAC"/>
</dbReference>
<dbReference type="SMART" id="SM00448">
    <property type="entry name" value="REC"/>
    <property type="match status" value="1"/>
</dbReference>
<dbReference type="Gene3D" id="3.30.450.40">
    <property type="match status" value="2"/>
</dbReference>
<evidence type="ECO:0000256" key="3">
    <source>
        <dbReference type="ARBA" id="ARBA00022553"/>
    </source>
</evidence>
<dbReference type="CDD" id="cd00082">
    <property type="entry name" value="HisKA"/>
    <property type="match status" value="1"/>
</dbReference>